<evidence type="ECO:0000256" key="10">
    <source>
        <dbReference type="RuleBase" id="RU365097"/>
    </source>
</evidence>
<evidence type="ECO:0000313" key="13">
    <source>
        <dbReference type="Proteomes" id="UP000461768"/>
    </source>
</evidence>
<evidence type="ECO:0000256" key="9">
    <source>
        <dbReference type="RuleBase" id="RU363032"/>
    </source>
</evidence>
<keyword evidence="7 9" id="KW-1133">Transmembrane helix</keyword>
<dbReference type="Gene3D" id="1.10.3720.10">
    <property type="entry name" value="MetI-like"/>
    <property type="match status" value="1"/>
</dbReference>
<evidence type="ECO:0000256" key="3">
    <source>
        <dbReference type="ARBA" id="ARBA00022448"/>
    </source>
</evidence>
<reference evidence="12 13" key="1">
    <citation type="submission" date="2019-09" db="EMBL/GenBank/DDBJ databases">
        <authorList>
            <person name="Valk L.C."/>
        </authorList>
    </citation>
    <scope>NUCLEOTIDE SEQUENCE [LARGE SCALE GENOMIC DNA]</scope>
    <source>
        <strain evidence="12">GalUA</strain>
    </source>
</reference>
<keyword evidence="4 10" id="KW-1003">Cell membrane</keyword>
<dbReference type="OrthoDB" id="9795403at2"/>
<dbReference type="Proteomes" id="UP000461768">
    <property type="component" value="Unassembled WGS sequence"/>
</dbReference>
<evidence type="ECO:0000256" key="7">
    <source>
        <dbReference type="ARBA" id="ARBA00022989"/>
    </source>
</evidence>
<dbReference type="InterPro" id="IPR035906">
    <property type="entry name" value="MetI-like_sf"/>
</dbReference>
<protein>
    <recommendedName>
        <fullName evidence="10">Molybdenum transport system permease</fullName>
    </recommendedName>
</protein>
<keyword evidence="3 9" id="KW-0813">Transport</keyword>
<dbReference type="PANTHER" id="PTHR30183:SF3">
    <property type="entry name" value="MOLYBDENUM TRANSPORT SYSTEM PERMEASE PROTEIN MODB"/>
    <property type="match status" value="1"/>
</dbReference>
<evidence type="ECO:0000256" key="5">
    <source>
        <dbReference type="ARBA" id="ARBA00022505"/>
    </source>
</evidence>
<name>A0A7V7QK99_9FIRM</name>
<evidence type="ECO:0000256" key="8">
    <source>
        <dbReference type="ARBA" id="ARBA00023136"/>
    </source>
</evidence>
<feature type="transmembrane region" description="Helical" evidence="9">
    <location>
        <begin position="83"/>
        <end position="101"/>
    </location>
</feature>
<reference evidence="12 13" key="2">
    <citation type="submission" date="2020-02" db="EMBL/GenBank/DDBJ databases">
        <title>Candidatus Galacturonibacter soehngenii shows hetero-acetogenic catabolism of galacturonic acid but lacks a canonical carbon monoxide dehydrogenase/acetyl-CoA synthase complex.</title>
        <authorList>
            <person name="Diender M."/>
            <person name="Stouten G.R."/>
            <person name="Petersen J.F."/>
            <person name="Nielsen P.H."/>
            <person name="Dueholm M.S."/>
            <person name="Pronk J.T."/>
            <person name="Van Loosdrecht M.C.M."/>
        </authorList>
    </citation>
    <scope>NUCLEOTIDE SEQUENCE [LARGE SCALE GENOMIC DNA]</scope>
    <source>
        <strain evidence="12">GalUA</strain>
    </source>
</reference>
<dbReference type="GO" id="GO:0015098">
    <property type="term" value="F:molybdate ion transmembrane transporter activity"/>
    <property type="evidence" value="ECO:0007669"/>
    <property type="project" value="UniProtKB-UniRule"/>
</dbReference>
<dbReference type="SUPFAM" id="SSF161098">
    <property type="entry name" value="MetI-like"/>
    <property type="match status" value="1"/>
</dbReference>
<accession>A0A7V7QK99</accession>
<feature type="transmembrane region" description="Helical" evidence="9">
    <location>
        <begin position="40"/>
        <end position="63"/>
    </location>
</feature>
<dbReference type="EMBL" id="WAGX01000005">
    <property type="protein sequence ID" value="KAB1438192.1"/>
    <property type="molecule type" value="Genomic_DNA"/>
</dbReference>
<dbReference type="AlphaFoldDB" id="A0A7V7QK99"/>
<comment type="similarity">
    <text evidence="2 10">Belongs to the binding-protein-dependent transport system permease family. CysTW subfamily.</text>
</comment>
<dbReference type="RefSeq" id="WP_151145194.1">
    <property type="nucleotide sequence ID" value="NZ_WAGX01000005.1"/>
</dbReference>
<proteinExistence type="inferred from homology"/>
<dbReference type="InterPro" id="IPR011867">
    <property type="entry name" value="ModB_ABC"/>
</dbReference>
<keyword evidence="5 10" id="KW-0500">Molybdenum</keyword>
<dbReference type="PROSITE" id="PS50928">
    <property type="entry name" value="ABC_TM1"/>
    <property type="match status" value="1"/>
</dbReference>
<feature type="transmembrane region" description="Helical" evidence="9">
    <location>
        <begin position="191"/>
        <end position="211"/>
    </location>
</feature>
<feature type="domain" description="ABC transmembrane type-1" evidence="11">
    <location>
        <begin position="6"/>
        <end position="212"/>
    </location>
</feature>
<organism evidence="12 13">
    <name type="scientific">Candidatus Galacturonatibacter soehngenii</name>
    <dbReference type="NCBI Taxonomy" id="2307010"/>
    <lineage>
        <taxon>Bacteria</taxon>
        <taxon>Bacillati</taxon>
        <taxon>Bacillota</taxon>
        <taxon>Clostridia</taxon>
        <taxon>Lachnospirales</taxon>
        <taxon>Lachnospiraceae</taxon>
        <taxon>Candidatus Galacturonatibacter</taxon>
    </lineage>
</organism>
<comment type="subcellular location">
    <subcellularLocation>
        <location evidence="1 9">Cell membrane</location>
        <topology evidence="1 9">Multi-pass membrane protein</topology>
    </subcellularLocation>
</comment>
<feature type="transmembrane region" description="Helical" evidence="9">
    <location>
        <begin position="6"/>
        <end position="28"/>
    </location>
</feature>
<evidence type="ECO:0000313" key="12">
    <source>
        <dbReference type="EMBL" id="KAB1438192.1"/>
    </source>
</evidence>
<evidence type="ECO:0000256" key="2">
    <source>
        <dbReference type="ARBA" id="ARBA00007069"/>
    </source>
</evidence>
<dbReference type="InterPro" id="IPR000515">
    <property type="entry name" value="MetI-like"/>
</dbReference>
<dbReference type="CDD" id="cd06261">
    <property type="entry name" value="TM_PBP2"/>
    <property type="match status" value="1"/>
</dbReference>
<evidence type="ECO:0000256" key="6">
    <source>
        <dbReference type="ARBA" id="ARBA00022692"/>
    </source>
</evidence>
<comment type="caution">
    <text evidence="12">The sequence shown here is derived from an EMBL/GenBank/DDBJ whole genome shotgun (WGS) entry which is preliminary data.</text>
</comment>
<dbReference type="PANTHER" id="PTHR30183">
    <property type="entry name" value="MOLYBDENUM TRANSPORT SYSTEM PERMEASE PROTEIN MODB"/>
    <property type="match status" value="1"/>
</dbReference>
<evidence type="ECO:0000259" key="11">
    <source>
        <dbReference type="PROSITE" id="PS50928"/>
    </source>
</evidence>
<comment type="function">
    <text evidence="10">Part of the binding-protein-dependent transport system for molybdenum; probably responsible for the translocation of the substrate across the membrane.</text>
</comment>
<keyword evidence="6 9" id="KW-0812">Transmembrane</keyword>
<dbReference type="NCBIfam" id="TIGR02141">
    <property type="entry name" value="modB_ABC"/>
    <property type="match status" value="1"/>
</dbReference>
<sequence length="223" mass="24027">MNISPLIISFKVACTATILTIILGIPFAWKVANMKKGKGLIDGIATMPMVLPPTIVGFFLLLLIGKNSPFGKFLLQFDITLTFTWIAAVLASVVVSFPLMYRTARGAFEAVDTNLIYAGQTLGMSNFTIFRKVVLPNTMSSILAGVVLTFARALGEFGATIMVAGNIPGRTQTISVAIYSAVQGGQREQSYAWVAVIMLISFGSIISMNWFSNREKGNSKGVV</sequence>
<dbReference type="Pfam" id="PF00528">
    <property type="entry name" value="BPD_transp_1"/>
    <property type="match status" value="1"/>
</dbReference>
<evidence type="ECO:0000256" key="4">
    <source>
        <dbReference type="ARBA" id="ARBA00022475"/>
    </source>
</evidence>
<evidence type="ECO:0000256" key="1">
    <source>
        <dbReference type="ARBA" id="ARBA00004651"/>
    </source>
</evidence>
<keyword evidence="13" id="KW-1185">Reference proteome</keyword>
<feature type="transmembrane region" description="Helical" evidence="9">
    <location>
        <begin position="134"/>
        <end position="154"/>
    </location>
</feature>
<dbReference type="GO" id="GO:0005886">
    <property type="term" value="C:plasma membrane"/>
    <property type="evidence" value="ECO:0007669"/>
    <property type="project" value="UniProtKB-SubCell"/>
</dbReference>
<gene>
    <name evidence="12" type="primary">modB</name>
    <name evidence="12" type="ORF">F7O84_11585</name>
</gene>
<keyword evidence="8 9" id="KW-0472">Membrane</keyword>